<dbReference type="eggNOG" id="COG0363">
    <property type="taxonomic scope" value="Bacteria"/>
</dbReference>
<dbReference type="Proteomes" id="UP000002318">
    <property type="component" value="Chromosome"/>
</dbReference>
<dbReference type="GO" id="GO:0005975">
    <property type="term" value="P:carbohydrate metabolic process"/>
    <property type="evidence" value="ECO:0007669"/>
    <property type="project" value="InterPro"/>
</dbReference>
<dbReference type="PANTHER" id="PTHR11054:SF0">
    <property type="entry name" value="6-PHOSPHOGLUCONOLACTONASE"/>
    <property type="match status" value="1"/>
</dbReference>
<dbReference type="KEGG" id="ssm:Spirs_1427"/>
<dbReference type="InterPro" id="IPR006148">
    <property type="entry name" value="Glc/Gal-6P_isomerase"/>
</dbReference>
<protein>
    <submittedName>
        <fullName evidence="2">6-phosphogluconolactonase</fullName>
    </submittedName>
</protein>
<dbReference type="InterPro" id="IPR037171">
    <property type="entry name" value="NagB/RpiA_transferase-like"/>
</dbReference>
<dbReference type="SUPFAM" id="SSF100950">
    <property type="entry name" value="NagB/RpiA/CoA transferase-like"/>
    <property type="match status" value="1"/>
</dbReference>
<dbReference type="InterPro" id="IPR039104">
    <property type="entry name" value="6PGL"/>
</dbReference>
<gene>
    <name evidence="2" type="ordered locus">Spirs_1427</name>
</gene>
<feature type="domain" description="Glucosamine/galactosamine-6-phosphate isomerase" evidence="1">
    <location>
        <begin position="9"/>
        <end position="215"/>
    </location>
</feature>
<keyword evidence="3" id="KW-1185">Reference proteome</keyword>
<name>E1R519_SEDSS</name>
<dbReference type="EMBL" id="CP002116">
    <property type="protein sequence ID" value="ADK80554.1"/>
    <property type="molecule type" value="Genomic_DNA"/>
</dbReference>
<dbReference type="HOGENOM" id="CLU_053947_2_1_12"/>
<dbReference type="AlphaFoldDB" id="E1R519"/>
<accession>E1R519</accession>
<dbReference type="OrthoDB" id="9810967at2"/>
<sequence>MNFLAVQDADHAARLIYGRIEALVSASQYPVVVAVPGGTSPLPLFHLWRDEGKSRGTSFWEPLVLIQADERIVPQTHPDSNARLIREHLTGGWKGLEQRFHPFPPDADPRDFLVQVLGSGSQGSDERLAPPTLTLLGLGNDGHVASLFPCCPADWKRREEAFISESPNHPHRRITLSFPWINAGSEIVLLALGEKKRTAIARFLSGDDSVPAVSLALNKLTLVSDIVSSDGRLIGPGVV</sequence>
<dbReference type="PANTHER" id="PTHR11054">
    <property type="entry name" value="6-PHOSPHOGLUCONOLACTONASE"/>
    <property type="match status" value="1"/>
</dbReference>
<dbReference type="Pfam" id="PF01182">
    <property type="entry name" value="Glucosamine_iso"/>
    <property type="match status" value="1"/>
</dbReference>
<reference evidence="2 3" key="1">
    <citation type="journal article" date="2010" name="Stand. Genomic Sci.">
        <title>Complete genome sequence of Spirochaeta smaragdinae type strain (SEBR 4228).</title>
        <authorList>
            <person name="Mavromatis K."/>
            <person name="Yasawong M."/>
            <person name="Chertkov O."/>
            <person name="Lapidus A."/>
            <person name="Lucas S."/>
            <person name="Nolan M."/>
            <person name="Del Rio T.G."/>
            <person name="Tice H."/>
            <person name="Cheng J.F."/>
            <person name="Pitluck S."/>
            <person name="Liolios K."/>
            <person name="Ivanova N."/>
            <person name="Tapia R."/>
            <person name="Han C."/>
            <person name="Bruce D."/>
            <person name="Goodwin L."/>
            <person name="Pati A."/>
            <person name="Chen A."/>
            <person name="Palaniappan K."/>
            <person name="Land M."/>
            <person name="Hauser L."/>
            <person name="Chang Y.J."/>
            <person name="Jeffries C.D."/>
            <person name="Detter J.C."/>
            <person name="Rohde M."/>
            <person name="Brambilla E."/>
            <person name="Spring S."/>
            <person name="Goker M."/>
            <person name="Sikorski J."/>
            <person name="Woyke T."/>
            <person name="Bristow J."/>
            <person name="Eisen J.A."/>
            <person name="Markowitz V."/>
            <person name="Hugenholtz P."/>
            <person name="Klenk H.P."/>
            <person name="Kyrpides N.C."/>
        </authorList>
    </citation>
    <scope>NUCLEOTIDE SEQUENCE [LARGE SCALE GENOMIC DNA]</scope>
    <source>
        <strain evidence="3">DSM 11293 / JCM 15392 / SEBR 4228</strain>
    </source>
</reference>
<organism evidence="2 3">
    <name type="scientific">Sediminispirochaeta smaragdinae (strain DSM 11293 / JCM 15392 / SEBR 4228)</name>
    <name type="common">Spirochaeta smaragdinae</name>
    <dbReference type="NCBI Taxonomy" id="573413"/>
    <lineage>
        <taxon>Bacteria</taxon>
        <taxon>Pseudomonadati</taxon>
        <taxon>Spirochaetota</taxon>
        <taxon>Spirochaetia</taxon>
        <taxon>Spirochaetales</taxon>
        <taxon>Spirochaetaceae</taxon>
        <taxon>Sediminispirochaeta</taxon>
    </lineage>
</organism>
<dbReference type="RefSeq" id="WP_013254018.1">
    <property type="nucleotide sequence ID" value="NC_014364.1"/>
</dbReference>
<dbReference type="Gene3D" id="3.40.50.1360">
    <property type="match status" value="1"/>
</dbReference>
<evidence type="ECO:0000259" key="1">
    <source>
        <dbReference type="Pfam" id="PF01182"/>
    </source>
</evidence>
<proteinExistence type="predicted"/>
<dbReference type="STRING" id="573413.Spirs_1427"/>
<evidence type="ECO:0000313" key="2">
    <source>
        <dbReference type="EMBL" id="ADK80554.1"/>
    </source>
</evidence>
<evidence type="ECO:0000313" key="3">
    <source>
        <dbReference type="Proteomes" id="UP000002318"/>
    </source>
</evidence>